<name>A0A2H3JGP3_WOLCO</name>
<dbReference type="SUPFAM" id="SSF56112">
    <property type="entry name" value="Protein kinase-like (PK-like)"/>
    <property type="match status" value="1"/>
</dbReference>
<dbReference type="OMA" id="FLPRMET"/>
<dbReference type="Pfam" id="PF01636">
    <property type="entry name" value="APH"/>
    <property type="match status" value="1"/>
</dbReference>
<organism evidence="2 3">
    <name type="scientific">Wolfiporia cocos (strain MD-104)</name>
    <name type="common">Brown rot fungus</name>
    <dbReference type="NCBI Taxonomy" id="742152"/>
    <lineage>
        <taxon>Eukaryota</taxon>
        <taxon>Fungi</taxon>
        <taxon>Dikarya</taxon>
        <taxon>Basidiomycota</taxon>
        <taxon>Agaricomycotina</taxon>
        <taxon>Agaricomycetes</taxon>
        <taxon>Polyporales</taxon>
        <taxon>Phaeolaceae</taxon>
        <taxon>Wolfiporia</taxon>
    </lineage>
</organism>
<dbReference type="Gene3D" id="3.90.1200.10">
    <property type="match status" value="1"/>
</dbReference>
<sequence>MRLVMVNRRDNSSAQSAPVSSLKVALPSPVSVEELDTLECLNDGGDKRVSRFVPGILVKFGWHQEAEVHALQFVHGRLSVRTPRVLHHAPFPNTFLEPWDWQKGVWYFFMDECPGVRLDTVIHRMFPAELDHIADQLRILLKEMRSCTSTMPGSVTGGPYDNRFMPHPWQPPHAFPSATEYLAYYREIFLEFCGPEYVDELFGCFPNGPDVLIHLTHGDLLPRNILVDGSTITGVVDWETAGFYPEFWEYCQMHDPGWMIPEWARVLARMFLGPRREREIAAVSRIIRDLHYNNSVFC</sequence>
<dbReference type="OrthoDB" id="5598852at2759"/>
<dbReference type="AlphaFoldDB" id="A0A2H3JGP3"/>
<dbReference type="Proteomes" id="UP000218811">
    <property type="component" value="Unassembled WGS sequence"/>
</dbReference>
<keyword evidence="3" id="KW-1185">Reference proteome</keyword>
<reference evidence="2 3" key="1">
    <citation type="journal article" date="2012" name="Science">
        <title>The Paleozoic origin of enzymatic lignin decomposition reconstructed from 31 fungal genomes.</title>
        <authorList>
            <person name="Floudas D."/>
            <person name="Binder M."/>
            <person name="Riley R."/>
            <person name="Barry K."/>
            <person name="Blanchette R.A."/>
            <person name="Henrissat B."/>
            <person name="Martinez A.T."/>
            <person name="Otillar R."/>
            <person name="Spatafora J.W."/>
            <person name="Yadav J.S."/>
            <person name="Aerts A."/>
            <person name="Benoit I."/>
            <person name="Boyd A."/>
            <person name="Carlson A."/>
            <person name="Copeland A."/>
            <person name="Coutinho P.M."/>
            <person name="de Vries R.P."/>
            <person name="Ferreira P."/>
            <person name="Findley K."/>
            <person name="Foster B."/>
            <person name="Gaskell J."/>
            <person name="Glotzer D."/>
            <person name="Gorecki P."/>
            <person name="Heitman J."/>
            <person name="Hesse C."/>
            <person name="Hori C."/>
            <person name="Igarashi K."/>
            <person name="Jurgens J.A."/>
            <person name="Kallen N."/>
            <person name="Kersten P."/>
            <person name="Kohler A."/>
            <person name="Kuees U."/>
            <person name="Kumar T.K.A."/>
            <person name="Kuo A."/>
            <person name="LaButti K."/>
            <person name="Larrondo L.F."/>
            <person name="Lindquist E."/>
            <person name="Ling A."/>
            <person name="Lombard V."/>
            <person name="Lucas S."/>
            <person name="Lundell T."/>
            <person name="Martin R."/>
            <person name="McLaughlin D.J."/>
            <person name="Morgenstern I."/>
            <person name="Morin E."/>
            <person name="Murat C."/>
            <person name="Nagy L.G."/>
            <person name="Nolan M."/>
            <person name="Ohm R.A."/>
            <person name="Patyshakuliyeva A."/>
            <person name="Rokas A."/>
            <person name="Ruiz-Duenas F.J."/>
            <person name="Sabat G."/>
            <person name="Salamov A."/>
            <person name="Samejima M."/>
            <person name="Schmutz J."/>
            <person name="Slot J.C."/>
            <person name="St John F."/>
            <person name="Stenlid J."/>
            <person name="Sun H."/>
            <person name="Sun S."/>
            <person name="Syed K."/>
            <person name="Tsang A."/>
            <person name="Wiebenga A."/>
            <person name="Young D."/>
            <person name="Pisabarro A."/>
            <person name="Eastwood D.C."/>
            <person name="Martin F."/>
            <person name="Cullen D."/>
            <person name="Grigoriev I.V."/>
            <person name="Hibbett D.S."/>
        </authorList>
    </citation>
    <scope>NUCLEOTIDE SEQUENCE [LARGE SCALE GENOMIC DNA]</scope>
    <source>
        <strain evidence="2 3">MD-104</strain>
    </source>
</reference>
<dbReference type="PANTHER" id="PTHR21310:SF58">
    <property type="entry name" value="AMINOGLYCOSIDE PHOSPHOTRANSFERASE DOMAIN-CONTAINING PROTEIN"/>
    <property type="match status" value="1"/>
</dbReference>
<protein>
    <recommendedName>
        <fullName evidence="1">Aminoglycoside phosphotransferase domain-containing protein</fullName>
    </recommendedName>
</protein>
<feature type="domain" description="Aminoglycoside phosphotransferase" evidence="1">
    <location>
        <begin position="65"/>
        <end position="273"/>
    </location>
</feature>
<dbReference type="PANTHER" id="PTHR21310">
    <property type="entry name" value="AMINOGLYCOSIDE PHOSPHOTRANSFERASE-RELATED-RELATED"/>
    <property type="match status" value="1"/>
</dbReference>
<evidence type="ECO:0000313" key="2">
    <source>
        <dbReference type="EMBL" id="PCH40715.1"/>
    </source>
</evidence>
<evidence type="ECO:0000259" key="1">
    <source>
        <dbReference type="Pfam" id="PF01636"/>
    </source>
</evidence>
<dbReference type="EMBL" id="KB468113">
    <property type="protein sequence ID" value="PCH40715.1"/>
    <property type="molecule type" value="Genomic_DNA"/>
</dbReference>
<dbReference type="InterPro" id="IPR002575">
    <property type="entry name" value="Aminoglycoside_PTrfase"/>
</dbReference>
<dbReference type="InterPro" id="IPR051678">
    <property type="entry name" value="AGP_Transferase"/>
</dbReference>
<gene>
    <name evidence="2" type="ORF">WOLCODRAFT_136953</name>
</gene>
<dbReference type="InterPro" id="IPR011009">
    <property type="entry name" value="Kinase-like_dom_sf"/>
</dbReference>
<evidence type="ECO:0000313" key="3">
    <source>
        <dbReference type="Proteomes" id="UP000218811"/>
    </source>
</evidence>
<proteinExistence type="predicted"/>
<accession>A0A2H3JGP3</accession>